<sequence length="124" mass="13567">MRLNHVTLPAQDLAASLAFYRALGLQLIVLAEPRYARFAVDDQSTLSIEVTPDARAGTAEIFLAADDVDAAHAAAAANGLRFDWPPTDQSYLWRTAQVTDPAGNRILLYHAGTNQHFPPWRLPG</sequence>
<dbReference type="RefSeq" id="WP_182294508.1">
    <property type="nucleotide sequence ID" value="NZ_CP059851.1"/>
</dbReference>
<evidence type="ECO:0000313" key="3">
    <source>
        <dbReference type="Proteomes" id="UP000515292"/>
    </source>
</evidence>
<dbReference type="EMBL" id="CP059851">
    <property type="protein sequence ID" value="QMW21662.1"/>
    <property type="molecule type" value="Genomic_DNA"/>
</dbReference>
<proteinExistence type="predicted"/>
<dbReference type="Gene3D" id="3.10.180.10">
    <property type="entry name" value="2,3-Dihydroxybiphenyl 1,2-Dioxygenase, domain 1"/>
    <property type="match status" value="1"/>
</dbReference>
<dbReference type="PROSITE" id="PS51819">
    <property type="entry name" value="VOC"/>
    <property type="match status" value="1"/>
</dbReference>
<dbReference type="KEGG" id="sand:H3309_09545"/>
<protein>
    <submittedName>
        <fullName evidence="2">VOC family protein</fullName>
    </submittedName>
</protein>
<dbReference type="InterPro" id="IPR029068">
    <property type="entry name" value="Glyas_Bleomycin-R_OHBP_Dase"/>
</dbReference>
<keyword evidence="3" id="KW-1185">Reference proteome</keyword>
<reference evidence="2 3" key="1">
    <citation type="submission" date="2020-07" db="EMBL/GenBank/DDBJ databases">
        <title>Complete genome sequence for Sandaracinobacter sp. M6.</title>
        <authorList>
            <person name="Tang Y."/>
            <person name="Liu Q."/>
            <person name="Guo Z."/>
            <person name="Lei P."/>
            <person name="Huang B."/>
        </authorList>
    </citation>
    <scope>NUCLEOTIDE SEQUENCE [LARGE SCALE GENOMIC DNA]</scope>
    <source>
        <strain evidence="2 3">M6</strain>
    </source>
</reference>
<dbReference type="AlphaFoldDB" id="A0A7G5IE70"/>
<feature type="domain" description="VOC" evidence="1">
    <location>
        <begin position="2"/>
        <end position="111"/>
    </location>
</feature>
<dbReference type="Proteomes" id="UP000515292">
    <property type="component" value="Chromosome"/>
</dbReference>
<evidence type="ECO:0000259" key="1">
    <source>
        <dbReference type="PROSITE" id="PS51819"/>
    </source>
</evidence>
<accession>A0A7G5IE70</accession>
<organism evidence="2 3">
    <name type="scientific">Sandaracinobacteroides saxicola</name>
    <dbReference type="NCBI Taxonomy" id="2759707"/>
    <lineage>
        <taxon>Bacteria</taxon>
        <taxon>Pseudomonadati</taxon>
        <taxon>Pseudomonadota</taxon>
        <taxon>Alphaproteobacteria</taxon>
        <taxon>Sphingomonadales</taxon>
        <taxon>Sphingosinicellaceae</taxon>
        <taxon>Sandaracinobacteroides</taxon>
    </lineage>
</organism>
<dbReference type="SUPFAM" id="SSF54593">
    <property type="entry name" value="Glyoxalase/Bleomycin resistance protein/Dihydroxybiphenyl dioxygenase"/>
    <property type="match status" value="1"/>
</dbReference>
<dbReference type="InterPro" id="IPR037523">
    <property type="entry name" value="VOC_core"/>
</dbReference>
<dbReference type="Pfam" id="PF00903">
    <property type="entry name" value="Glyoxalase"/>
    <property type="match status" value="1"/>
</dbReference>
<dbReference type="InterPro" id="IPR004360">
    <property type="entry name" value="Glyas_Fos-R_dOase_dom"/>
</dbReference>
<gene>
    <name evidence="2" type="ORF">H3309_09545</name>
</gene>
<name>A0A7G5IE70_9SPHN</name>
<dbReference type="CDD" id="cd06587">
    <property type="entry name" value="VOC"/>
    <property type="match status" value="1"/>
</dbReference>
<evidence type="ECO:0000313" key="2">
    <source>
        <dbReference type="EMBL" id="QMW21662.1"/>
    </source>
</evidence>